<feature type="compositionally biased region" description="Polar residues" evidence="1">
    <location>
        <begin position="650"/>
        <end position="666"/>
    </location>
</feature>
<evidence type="ECO:0000313" key="4">
    <source>
        <dbReference type="Proteomes" id="UP000177652"/>
    </source>
</evidence>
<protein>
    <recommendedName>
        <fullName evidence="5">HYR domain-containing protein</fullName>
    </recommendedName>
</protein>
<name>A0A1F6DY67_9BACT</name>
<evidence type="ECO:0008006" key="5">
    <source>
        <dbReference type="Google" id="ProtNLM"/>
    </source>
</evidence>
<keyword evidence="2" id="KW-0732">Signal</keyword>
<accession>A0A1F6DY67</accession>
<dbReference type="InterPro" id="IPR008930">
    <property type="entry name" value="Terpenoid_cyclase/PrenylTrfase"/>
</dbReference>
<dbReference type="EMBL" id="MFLK01000017">
    <property type="protein sequence ID" value="OGG66230.1"/>
    <property type="molecule type" value="Genomic_DNA"/>
</dbReference>
<dbReference type="Gene3D" id="1.50.10.20">
    <property type="match status" value="1"/>
</dbReference>
<evidence type="ECO:0000256" key="1">
    <source>
        <dbReference type="SAM" id="MobiDB-lite"/>
    </source>
</evidence>
<dbReference type="STRING" id="1798497.A3D71_03060"/>
<feature type="chain" id="PRO_5009524022" description="HYR domain-containing protein" evidence="2">
    <location>
        <begin position="25"/>
        <end position="726"/>
    </location>
</feature>
<gene>
    <name evidence="3" type="ORF">A3D71_03060</name>
</gene>
<dbReference type="SUPFAM" id="SSF48239">
    <property type="entry name" value="Terpenoid cyclases/Protein prenyltransferases"/>
    <property type="match status" value="1"/>
</dbReference>
<comment type="caution">
    <text evidence="3">The sequence shown here is derived from an EMBL/GenBank/DDBJ whole genome shotgun (WGS) entry which is preliminary data.</text>
</comment>
<feature type="signal peptide" evidence="2">
    <location>
        <begin position="1"/>
        <end position="24"/>
    </location>
</feature>
<feature type="region of interest" description="Disordered" evidence="1">
    <location>
        <begin position="646"/>
        <end position="668"/>
    </location>
</feature>
<reference evidence="3 4" key="1">
    <citation type="journal article" date="2016" name="Nat. Commun.">
        <title>Thousands of microbial genomes shed light on interconnected biogeochemical processes in an aquifer system.</title>
        <authorList>
            <person name="Anantharaman K."/>
            <person name="Brown C.T."/>
            <person name="Hug L.A."/>
            <person name="Sharon I."/>
            <person name="Castelle C.J."/>
            <person name="Probst A.J."/>
            <person name="Thomas B.C."/>
            <person name="Singh A."/>
            <person name="Wilkins M.J."/>
            <person name="Karaoz U."/>
            <person name="Brodie E.L."/>
            <person name="Williams K.H."/>
            <person name="Hubbard S.S."/>
            <person name="Banfield J.F."/>
        </authorList>
    </citation>
    <scope>NUCLEOTIDE SEQUENCE [LARGE SCALE GENOMIC DNA]</scope>
</reference>
<dbReference type="Proteomes" id="UP000177652">
    <property type="component" value="Unassembled WGS sequence"/>
</dbReference>
<evidence type="ECO:0000256" key="2">
    <source>
        <dbReference type="SAM" id="SignalP"/>
    </source>
</evidence>
<dbReference type="AlphaFoldDB" id="A0A1F6DY67"/>
<dbReference type="Gene3D" id="2.170.130.30">
    <property type="match status" value="1"/>
</dbReference>
<proteinExistence type="predicted"/>
<sequence length="726" mass="74079">MKHSSFVGFLTLFVFLAVPIFAFADEPTIAGAVDITAEATSSVGAYVTFSVTAADTDTTPLTPVCSPLSGVLFALGTTTVTCTATSALDAASSTTETFDIGVVDTTPPVFSAPSHSIIASSTLTTIPSSAYPTATDAVDGSITPTYTLQQTGPHAVHVDWNAVDTAGNSSTFGSDITTMDPAGITVSDDCTVTDSNGDSHVFAQTNTFLGICALQAAKDAGAVSDFVLTNDPGLGLYVQSVNGISAGATEYWALWQNEGYTSCGLGCLPVAQDDTLSLVLTDWMANTEGTGIAFSIDSLTATSSVPAPSNSGGGGTGGLTHYPLNISSALSYLASKQNGDGSFSSSLLTDWAALAFAAGDPGAAKTNLRDYLLSARPQLSSVTDYERHAMALEALGINPYSGTSVDYITPIVSAFDGTQIGDPNLDNDDIFAVFPLLRAGYGPSDTIIQKVAAFILSAQRPDGSWDGSADMTAAAAQAVGLFFGTPGIKSSTLGQSLGKAQAYLVLTQQADASWGSVDSTSWVQTMINSTYEGDPTRAIPYTSSGGYIPGDAIARAQQSDGGVRPTTDSVDNRVWSTSYAVTAASGKSWLALLQPFSRPSATGITSSGGGVSETAATSTVSTSSLQAATSTQAIATTTPVVATSTPIEPTVSTSTPGVASSTTSTAKPPVQKIVPKKTVAKKITAAPATTTPSSTTGNQTAAAANVDSGLLKKVLYSISSFFAWLF</sequence>
<organism evidence="3 4">
    <name type="scientific">Candidatus Kaiserbacteria bacterium RIFCSPHIGHO2_02_FULL_55_20</name>
    <dbReference type="NCBI Taxonomy" id="1798497"/>
    <lineage>
        <taxon>Bacteria</taxon>
        <taxon>Candidatus Kaiseribacteriota</taxon>
    </lineage>
</organism>
<evidence type="ECO:0000313" key="3">
    <source>
        <dbReference type="EMBL" id="OGG66230.1"/>
    </source>
</evidence>